<dbReference type="InterPro" id="IPR029063">
    <property type="entry name" value="SAM-dependent_MTases_sf"/>
</dbReference>
<dbReference type="Proteomes" id="UP000244905">
    <property type="component" value="Unassembled WGS sequence"/>
</dbReference>
<gene>
    <name evidence="3" type="ORF">C5O23_07280</name>
</gene>
<dbReference type="InterPro" id="IPR004398">
    <property type="entry name" value="RNA_MeTrfase_RsmD"/>
</dbReference>
<protein>
    <submittedName>
        <fullName evidence="3">Methyltransferase domain-containing protein</fullName>
    </submittedName>
</protein>
<dbReference type="AlphaFoldDB" id="A0A2V1IPT5"/>
<dbReference type="EMBL" id="PUEC01000014">
    <property type="protein sequence ID" value="PWB02251.1"/>
    <property type="molecule type" value="Genomic_DNA"/>
</dbReference>
<dbReference type="SUPFAM" id="SSF53335">
    <property type="entry name" value="S-adenosyl-L-methionine-dependent methyltransferases"/>
    <property type="match status" value="1"/>
</dbReference>
<dbReference type="PIRSF" id="PIRSF004553">
    <property type="entry name" value="CHP00095"/>
    <property type="match status" value="1"/>
</dbReference>
<dbReference type="Pfam" id="PF03602">
    <property type="entry name" value="Cons_hypoth95"/>
    <property type="match status" value="1"/>
</dbReference>
<dbReference type="CDD" id="cd02440">
    <property type="entry name" value="AdoMet_MTases"/>
    <property type="match status" value="1"/>
</dbReference>
<accession>A0A2V1IPT5</accession>
<dbReference type="PANTHER" id="PTHR43542">
    <property type="entry name" value="METHYLTRANSFERASE"/>
    <property type="match status" value="1"/>
</dbReference>
<sequence>MRIIRGKYGRRRFNVPTNITARPTTDFARENIFNVIENMVDIEGLRCLDLFAGTGAVSFELLSRGAASVTSVEKSATQARFIEKVKQELGDRNLHLLRTDALRFIRDSSTAFDFVFADPPYDLDDFGDIPSMVLGSHLLHPGSIFIIEHSKKYDFSSLPHFTEHRAYGSVNFSIFEIPEESEAATFDDTPAE</sequence>
<dbReference type="PROSITE" id="PS00092">
    <property type="entry name" value="N6_MTASE"/>
    <property type="match status" value="1"/>
</dbReference>
<reference evidence="4" key="1">
    <citation type="submission" date="2018-02" db="EMBL/GenBank/DDBJ databases">
        <authorList>
            <person name="Clavel T."/>
            <person name="Strowig T."/>
        </authorList>
    </citation>
    <scope>NUCLEOTIDE SEQUENCE [LARGE SCALE GENOMIC DNA]</scope>
    <source>
        <strain evidence="4">DSM 103720</strain>
    </source>
</reference>
<keyword evidence="2 3" id="KW-0808">Transferase</keyword>
<name>A0A2V1IPT5_9BACT</name>
<dbReference type="RefSeq" id="WP_107032284.1">
    <property type="nucleotide sequence ID" value="NZ_CAOLYA010000003.1"/>
</dbReference>
<dbReference type="Gene3D" id="3.40.50.150">
    <property type="entry name" value="Vaccinia Virus protein VP39"/>
    <property type="match status" value="1"/>
</dbReference>
<proteinExistence type="predicted"/>
<dbReference type="InterPro" id="IPR002052">
    <property type="entry name" value="DNA_methylase_N6_adenine_CS"/>
</dbReference>
<comment type="caution">
    <text evidence="3">The sequence shown here is derived from an EMBL/GenBank/DDBJ whole genome shotgun (WGS) entry which is preliminary data.</text>
</comment>
<evidence type="ECO:0000256" key="1">
    <source>
        <dbReference type="ARBA" id="ARBA00022603"/>
    </source>
</evidence>
<evidence type="ECO:0000313" key="3">
    <source>
        <dbReference type="EMBL" id="PWB02251.1"/>
    </source>
</evidence>
<evidence type="ECO:0000256" key="2">
    <source>
        <dbReference type="ARBA" id="ARBA00022679"/>
    </source>
</evidence>
<dbReference type="GO" id="GO:0003676">
    <property type="term" value="F:nucleic acid binding"/>
    <property type="evidence" value="ECO:0007669"/>
    <property type="project" value="InterPro"/>
</dbReference>
<evidence type="ECO:0000313" key="4">
    <source>
        <dbReference type="Proteomes" id="UP000244905"/>
    </source>
</evidence>
<dbReference type="GO" id="GO:0031167">
    <property type="term" value="P:rRNA methylation"/>
    <property type="evidence" value="ECO:0007669"/>
    <property type="project" value="InterPro"/>
</dbReference>
<keyword evidence="4" id="KW-1185">Reference proteome</keyword>
<keyword evidence="1 3" id="KW-0489">Methyltransferase</keyword>
<dbReference type="PANTHER" id="PTHR43542:SF1">
    <property type="entry name" value="METHYLTRANSFERASE"/>
    <property type="match status" value="1"/>
</dbReference>
<dbReference type="GO" id="GO:0008168">
    <property type="term" value="F:methyltransferase activity"/>
    <property type="evidence" value="ECO:0007669"/>
    <property type="project" value="UniProtKB-KW"/>
</dbReference>
<organism evidence="3 4">
    <name type="scientific">Duncaniella muris</name>
    <dbReference type="NCBI Taxonomy" id="2094150"/>
    <lineage>
        <taxon>Bacteria</taxon>
        <taxon>Pseudomonadati</taxon>
        <taxon>Bacteroidota</taxon>
        <taxon>Bacteroidia</taxon>
        <taxon>Bacteroidales</taxon>
        <taxon>Muribaculaceae</taxon>
        <taxon>Duncaniella</taxon>
    </lineage>
</organism>
<dbReference type="GeneID" id="82526144"/>